<dbReference type="AlphaFoldDB" id="A0A421DMK5"/>
<dbReference type="Gene3D" id="2.40.30.170">
    <property type="match status" value="1"/>
</dbReference>
<evidence type="ECO:0000256" key="4">
    <source>
        <dbReference type="ARBA" id="ARBA00023136"/>
    </source>
</evidence>
<keyword evidence="2" id="KW-0812">Transmembrane</keyword>
<feature type="domain" description="AprE-like beta-barrel" evidence="5">
    <location>
        <begin position="18"/>
        <end position="107"/>
    </location>
</feature>
<sequence>MVTEAQPLMVIVPESATLTAEVALENKDIGFIYPGQQAEVKLETFPYTRYGTLNATVEKITQDAVQDEKKGAIFMVTLRLHETRMNIDGKTIHLSPGMNLSAEIKTGKRRIIEFITSPVQRLAREGLRER</sequence>
<evidence type="ECO:0000313" key="6">
    <source>
        <dbReference type="EMBL" id="RLM22429.1"/>
    </source>
</evidence>
<keyword evidence="4" id="KW-0472">Membrane</keyword>
<dbReference type="GO" id="GO:0016020">
    <property type="term" value="C:membrane"/>
    <property type="evidence" value="ECO:0007669"/>
    <property type="project" value="UniProtKB-SubCell"/>
</dbReference>
<comment type="caution">
    <text evidence="6">The sequence shown here is derived from an EMBL/GenBank/DDBJ whole genome shotgun (WGS) entry which is preliminary data.</text>
</comment>
<evidence type="ECO:0000259" key="5">
    <source>
        <dbReference type="Pfam" id="PF26002"/>
    </source>
</evidence>
<evidence type="ECO:0000313" key="7">
    <source>
        <dbReference type="Proteomes" id="UP000285648"/>
    </source>
</evidence>
<evidence type="ECO:0000256" key="2">
    <source>
        <dbReference type="ARBA" id="ARBA00022692"/>
    </source>
</evidence>
<evidence type="ECO:0000256" key="1">
    <source>
        <dbReference type="ARBA" id="ARBA00004167"/>
    </source>
</evidence>
<organism evidence="6 7">
    <name type="scientific">Brenneria alni</name>
    <dbReference type="NCBI Taxonomy" id="71656"/>
    <lineage>
        <taxon>Bacteria</taxon>
        <taxon>Pseudomonadati</taxon>
        <taxon>Pseudomonadota</taxon>
        <taxon>Gammaproteobacteria</taxon>
        <taxon>Enterobacterales</taxon>
        <taxon>Pectobacteriaceae</taxon>
        <taxon>Brenneria</taxon>
    </lineage>
</organism>
<name>A0A421DMK5_9GAMM</name>
<dbReference type="Proteomes" id="UP000285648">
    <property type="component" value="Unassembled WGS sequence"/>
</dbReference>
<protein>
    <recommendedName>
        <fullName evidence="5">AprE-like beta-barrel domain-containing protein</fullName>
    </recommendedName>
</protein>
<gene>
    <name evidence="6" type="ORF">BIY29_11925</name>
</gene>
<dbReference type="EMBL" id="MJLZ01000026">
    <property type="protein sequence ID" value="RLM22429.1"/>
    <property type="molecule type" value="Genomic_DNA"/>
</dbReference>
<dbReference type="PANTHER" id="PTHR30386:SF26">
    <property type="entry name" value="TRANSPORT PROTEIN COMB"/>
    <property type="match status" value="1"/>
</dbReference>
<proteinExistence type="predicted"/>
<keyword evidence="3" id="KW-1133">Transmembrane helix</keyword>
<comment type="subcellular location">
    <subcellularLocation>
        <location evidence="1">Membrane</location>
        <topology evidence="1">Single-pass membrane protein</topology>
    </subcellularLocation>
</comment>
<reference evidence="6 7" key="1">
    <citation type="submission" date="2016-09" db="EMBL/GenBank/DDBJ databases">
        <authorList>
            <person name="Doonan J."/>
            <person name="Pachebat J.A."/>
            <person name="Golyshin P.N."/>
            <person name="Denman S."/>
            <person name="Mcdonald J.E."/>
        </authorList>
    </citation>
    <scope>NUCLEOTIDE SEQUENCE [LARGE SCALE GENOMIC DNA]</scope>
    <source>
        <strain evidence="6 7">NCPPB 3934</strain>
    </source>
</reference>
<accession>A0A421DMK5</accession>
<dbReference type="Pfam" id="PF26002">
    <property type="entry name" value="Beta-barrel_AprE"/>
    <property type="match status" value="1"/>
</dbReference>
<dbReference type="InterPro" id="IPR058982">
    <property type="entry name" value="Beta-barrel_AprE"/>
</dbReference>
<keyword evidence="7" id="KW-1185">Reference proteome</keyword>
<evidence type="ECO:0000256" key="3">
    <source>
        <dbReference type="ARBA" id="ARBA00022989"/>
    </source>
</evidence>
<dbReference type="PANTHER" id="PTHR30386">
    <property type="entry name" value="MEMBRANE FUSION SUBUNIT OF EMRAB-TOLC MULTIDRUG EFFLUX PUMP"/>
    <property type="match status" value="1"/>
</dbReference>
<dbReference type="PRINTS" id="PR01490">
    <property type="entry name" value="RTXTOXIND"/>
</dbReference>
<dbReference type="InterPro" id="IPR050739">
    <property type="entry name" value="MFP"/>
</dbReference>